<dbReference type="RefSeq" id="WP_093182930.1">
    <property type="nucleotide sequence ID" value="NZ_FMYH01000003.1"/>
</dbReference>
<proteinExistence type="predicted"/>
<evidence type="ECO:0000313" key="5">
    <source>
        <dbReference type="EMBL" id="SDC62900.1"/>
    </source>
</evidence>
<dbReference type="OrthoDB" id="9786503at2"/>
<keyword evidence="2" id="KW-0560">Oxidoreductase</keyword>
<dbReference type="SUPFAM" id="SSF51905">
    <property type="entry name" value="FAD/NAD(P)-binding domain"/>
    <property type="match status" value="1"/>
</dbReference>
<dbReference type="GO" id="GO:0004791">
    <property type="term" value="F:thioredoxin-disulfide reductase (NADPH) activity"/>
    <property type="evidence" value="ECO:0007669"/>
    <property type="project" value="UniProtKB-EC"/>
</dbReference>
<accession>A0A1G6N506</accession>
<dbReference type="EMBL" id="FMYH01000003">
    <property type="protein sequence ID" value="SDC62900.1"/>
    <property type="molecule type" value="Genomic_DNA"/>
</dbReference>
<organism evidence="5 6">
    <name type="scientific">Sanguibacter gelidistatuariae</name>
    <dbReference type="NCBI Taxonomy" id="1814289"/>
    <lineage>
        <taxon>Bacteria</taxon>
        <taxon>Bacillati</taxon>
        <taxon>Actinomycetota</taxon>
        <taxon>Actinomycetes</taxon>
        <taxon>Micrococcales</taxon>
        <taxon>Sanguibacteraceae</taxon>
        <taxon>Sanguibacter</taxon>
    </lineage>
</organism>
<dbReference type="AlphaFoldDB" id="A0A1G6N506"/>
<keyword evidence="1" id="KW-0285">Flavoprotein</keyword>
<dbReference type="InterPro" id="IPR036188">
    <property type="entry name" value="FAD/NAD-bd_sf"/>
</dbReference>
<dbReference type="Pfam" id="PF07992">
    <property type="entry name" value="Pyr_redox_2"/>
    <property type="match status" value="1"/>
</dbReference>
<protein>
    <submittedName>
        <fullName evidence="5">Thioredoxin reductase</fullName>
    </submittedName>
</protein>
<dbReference type="Proteomes" id="UP000199039">
    <property type="component" value="Unassembled WGS sequence"/>
</dbReference>
<name>A0A1G6N506_9MICO</name>
<sequence>MNRPSHQSQTSAPQPPGATYDVVVVGGGAAGLSAAVALGRARRSVLVIDAGQQRNLPAAGVHNFLTRDGMSPAELARVGRDEVLSYGGTVLTASVRSVTAIGGAFDVVADDGTRVRARRLLLATGLVDELPDVPGLRERWGIDVLHCPYCHGWEVRDQMIGVLASGPMAVHQALLFRQWSEHVTLFLNGRPEPTEEEAEQLAARGVAVVPGAVAGLEVRDDVLAAVLLTHGPRHAVQALVVGPTFTARTELAAALGVATTAHPMGAGTYVVTDETGLTSVPGVWAAGNVSDLMAQVVTSAARGLMVGAAINTDLMNEELRLAVEAYRGR</sequence>
<evidence type="ECO:0000256" key="2">
    <source>
        <dbReference type="ARBA" id="ARBA00023002"/>
    </source>
</evidence>
<dbReference type="PANTHER" id="PTHR48105">
    <property type="entry name" value="THIOREDOXIN REDUCTASE 1-RELATED-RELATED"/>
    <property type="match status" value="1"/>
</dbReference>
<dbReference type="PRINTS" id="PR00469">
    <property type="entry name" value="PNDRDTASEII"/>
</dbReference>
<evidence type="ECO:0000259" key="4">
    <source>
        <dbReference type="Pfam" id="PF07992"/>
    </source>
</evidence>
<reference evidence="5 6" key="1">
    <citation type="submission" date="2016-09" db="EMBL/GenBank/DDBJ databases">
        <authorList>
            <person name="Capua I."/>
            <person name="De Benedictis P."/>
            <person name="Joannis T."/>
            <person name="Lombin L.H."/>
            <person name="Cattoli G."/>
        </authorList>
    </citation>
    <scope>NUCLEOTIDE SEQUENCE [LARGE SCALE GENOMIC DNA]</scope>
    <source>
        <strain evidence="5 6">ISLP-3</strain>
    </source>
</reference>
<dbReference type="InterPro" id="IPR050097">
    <property type="entry name" value="Ferredoxin-NADP_redctase_2"/>
</dbReference>
<keyword evidence="6" id="KW-1185">Reference proteome</keyword>
<evidence type="ECO:0000313" key="6">
    <source>
        <dbReference type="Proteomes" id="UP000199039"/>
    </source>
</evidence>
<evidence type="ECO:0000256" key="3">
    <source>
        <dbReference type="ARBA" id="ARBA00048132"/>
    </source>
</evidence>
<feature type="domain" description="FAD/NAD(P)-binding" evidence="4">
    <location>
        <begin position="20"/>
        <end position="302"/>
    </location>
</feature>
<evidence type="ECO:0000256" key="1">
    <source>
        <dbReference type="ARBA" id="ARBA00022630"/>
    </source>
</evidence>
<comment type="catalytic activity">
    <reaction evidence="3">
        <text>[thioredoxin]-dithiol + NADP(+) = [thioredoxin]-disulfide + NADPH + H(+)</text>
        <dbReference type="Rhea" id="RHEA:20345"/>
        <dbReference type="Rhea" id="RHEA-COMP:10698"/>
        <dbReference type="Rhea" id="RHEA-COMP:10700"/>
        <dbReference type="ChEBI" id="CHEBI:15378"/>
        <dbReference type="ChEBI" id="CHEBI:29950"/>
        <dbReference type="ChEBI" id="CHEBI:50058"/>
        <dbReference type="ChEBI" id="CHEBI:57783"/>
        <dbReference type="ChEBI" id="CHEBI:58349"/>
        <dbReference type="EC" id="1.8.1.9"/>
    </reaction>
</comment>
<dbReference type="Gene3D" id="3.50.50.60">
    <property type="entry name" value="FAD/NAD(P)-binding domain"/>
    <property type="match status" value="2"/>
</dbReference>
<dbReference type="PRINTS" id="PR00368">
    <property type="entry name" value="FADPNR"/>
</dbReference>
<gene>
    <name evidence="5" type="ORF">SAMN05216410_2057</name>
</gene>
<dbReference type="STRING" id="1814289.SAMN05216410_2057"/>
<dbReference type="InterPro" id="IPR023753">
    <property type="entry name" value="FAD/NAD-binding_dom"/>
</dbReference>